<dbReference type="SUPFAM" id="SSF50104">
    <property type="entry name" value="Translation proteins SH3-like domain"/>
    <property type="match status" value="1"/>
</dbReference>
<dbReference type="Pfam" id="PF02357">
    <property type="entry name" value="NusG"/>
    <property type="match status" value="1"/>
</dbReference>
<keyword evidence="3" id="KW-0804">Transcription</keyword>
<keyword evidence="2" id="KW-0805">Transcription regulation</keyword>
<dbReference type="InterPro" id="IPR014722">
    <property type="entry name" value="Rib_uL2_dom2"/>
</dbReference>
<dbReference type="PANTHER" id="PTHR30265">
    <property type="entry name" value="RHO-INTERACTING TRANSCRIPTION TERMINATION FACTOR NUSG"/>
    <property type="match status" value="1"/>
</dbReference>
<evidence type="ECO:0000256" key="3">
    <source>
        <dbReference type="ARBA" id="ARBA00023163"/>
    </source>
</evidence>
<sequence length="173" mass="19870">MWYVIQVRGGTEENIRQQCQNTISPPVLEKCFIPYYEQMKRYQGKWNKEKKILFPGYVFMVSDEIEELYFELKNVIGLTKIIGAGSEVVPLNQEEVEFLKQLGCEEQVVEVSEGVIEGGNVVVTRGPLQGLEGCIRKIDRHKRVAYLGIEMMGRLVETQVGLEIVEKKEQVNE</sequence>
<dbReference type="InterPro" id="IPR008991">
    <property type="entry name" value="Translation_prot_SH3-like_sf"/>
</dbReference>
<dbReference type="CDD" id="cd09889">
    <property type="entry name" value="NGN_Bact_2"/>
    <property type="match status" value="1"/>
</dbReference>
<reference evidence="5" key="1">
    <citation type="journal article" date="2022" name="Cell">
        <title>Design, construction, and in vivo augmentation of a complex gut microbiome.</title>
        <authorList>
            <person name="Cheng A.G."/>
            <person name="Ho P.Y."/>
            <person name="Aranda-Diaz A."/>
            <person name="Jain S."/>
            <person name="Yu F.B."/>
            <person name="Meng X."/>
            <person name="Wang M."/>
            <person name="Iakiviak M."/>
            <person name="Nagashima K."/>
            <person name="Zhao A."/>
            <person name="Murugkar P."/>
            <person name="Patil A."/>
            <person name="Atabakhsh K."/>
            <person name="Weakley A."/>
            <person name="Yan J."/>
            <person name="Brumbaugh A.R."/>
            <person name="Higginbottom S."/>
            <person name="Dimas A."/>
            <person name="Shiver A.L."/>
            <person name="Deutschbauer A."/>
            <person name="Neff N."/>
            <person name="Sonnenburg J.L."/>
            <person name="Huang K.C."/>
            <person name="Fischbach M.A."/>
        </authorList>
    </citation>
    <scope>NUCLEOTIDE SEQUENCE</scope>
    <source>
        <strain evidence="5">DSM 19829</strain>
    </source>
</reference>
<dbReference type="Proteomes" id="UP001060164">
    <property type="component" value="Chromosome"/>
</dbReference>
<dbReference type="EMBL" id="CP102290">
    <property type="protein sequence ID" value="UWP59024.1"/>
    <property type="molecule type" value="Genomic_DNA"/>
</dbReference>
<dbReference type="RefSeq" id="WP_028530113.1">
    <property type="nucleotide sequence ID" value="NZ_CABLBR010000043.1"/>
</dbReference>
<gene>
    <name evidence="5" type="primary">loaP</name>
    <name evidence="5" type="ORF">NQ502_16885</name>
</gene>
<evidence type="ECO:0000313" key="5">
    <source>
        <dbReference type="EMBL" id="UWP59024.1"/>
    </source>
</evidence>
<dbReference type="InterPro" id="IPR006645">
    <property type="entry name" value="NGN-like_dom"/>
</dbReference>
<evidence type="ECO:0000313" key="6">
    <source>
        <dbReference type="Proteomes" id="UP001060164"/>
    </source>
</evidence>
<dbReference type="Gene3D" id="3.30.70.940">
    <property type="entry name" value="NusG, N-terminal domain"/>
    <property type="match status" value="1"/>
</dbReference>
<dbReference type="InterPro" id="IPR047663">
    <property type="entry name" value="Transcription_antiterm_LoaP"/>
</dbReference>
<dbReference type="CDD" id="cd06091">
    <property type="entry name" value="KOW_NusG"/>
    <property type="match status" value="1"/>
</dbReference>
<dbReference type="NCBIfam" id="NF033641">
    <property type="entry name" value="antiterm_LoaP"/>
    <property type="match status" value="1"/>
</dbReference>
<dbReference type="InterPro" id="IPR043425">
    <property type="entry name" value="NusG-like"/>
</dbReference>
<feature type="domain" description="NusG-like N-terminal" evidence="4">
    <location>
        <begin position="2"/>
        <end position="98"/>
    </location>
</feature>
<evidence type="ECO:0000256" key="2">
    <source>
        <dbReference type="ARBA" id="ARBA00023015"/>
    </source>
</evidence>
<evidence type="ECO:0000259" key="4">
    <source>
        <dbReference type="Pfam" id="PF02357"/>
    </source>
</evidence>
<protein>
    <submittedName>
        <fullName evidence="5">Antiterminator LoaP</fullName>
    </submittedName>
</protein>
<proteinExistence type="predicted"/>
<accession>A0ABY5VEI8</accession>
<keyword evidence="6" id="KW-1185">Reference proteome</keyword>
<keyword evidence="1" id="KW-0889">Transcription antitermination</keyword>
<dbReference type="Gene3D" id="2.30.30.30">
    <property type="match status" value="1"/>
</dbReference>
<name>A0ABY5VEI8_9FIRM</name>
<dbReference type="SUPFAM" id="SSF82679">
    <property type="entry name" value="N-utilization substance G protein NusG, N-terminal domain"/>
    <property type="match status" value="1"/>
</dbReference>
<dbReference type="InterPro" id="IPR036735">
    <property type="entry name" value="NGN_dom_sf"/>
</dbReference>
<evidence type="ECO:0000256" key="1">
    <source>
        <dbReference type="ARBA" id="ARBA00022814"/>
    </source>
</evidence>
<organism evidence="5 6">
    <name type="scientific">Ruminococcus gauvreauii</name>
    <dbReference type="NCBI Taxonomy" id="438033"/>
    <lineage>
        <taxon>Bacteria</taxon>
        <taxon>Bacillati</taxon>
        <taxon>Bacillota</taxon>
        <taxon>Clostridia</taxon>
        <taxon>Eubacteriales</taxon>
        <taxon>Oscillospiraceae</taxon>
        <taxon>Ruminococcus</taxon>
    </lineage>
</organism>
<dbReference type="PANTHER" id="PTHR30265:SF4">
    <property type="entry name" value="KOW MOTIF FAMILY PROTEIN, EXPRESSED"/>
    <property type="match status" value="1"/>
</dbReference>